<proteinExistence type="inferred from homology"/>
<dbReference type="InterPro" id="IPR008978">
    <property type="entry name" value="HSP20-like_chaperone"/>
</dbReference>
<evidence type="ECO:0000256" key="1">
    <source>
        <dbReference type="PROSITE-ProRule" id="PRU00285"/>
    </source>
</evidence>
<comment type="similarity">
    <text evidence="1 2">Belongs to the small heat shock protein (HSP20) family.</text>
</comment>
<comment type="caution">
    <text evidence="4">The sequence shown here is derived from an EMBL/GenBank/DDBJ whole genome shotgun (WGS) entry which is preliminary data.</text>
</comment>
<protein>
    <submittedName>
        <fullName evidence="4">Hsp20/alpha crystallin family protein</fullName>
    </submittedName>
</protein>
<keyword evidence="5" id="KW-1185">Reference proteome</keyword>
<dbReference type="Gene3D" id="2.60.40.790">
    <property type="match status" value="1"/>
</dbReference>
<dbReference type="InterPro" id="IPR002068">
    <property type="entry name" value="A-crystallin/Hsp20_dom"/>
</dbReference>
<name>A0ABP6VCE6_9GAMM</name>
<dbReference type="Proteomes" id="UP001500795">
    <property type="component" value="Unassembled WGS sequence"/>
</dbReference>
<evidence type="ECO:0000259" key="3">
    <source>
        <dbReference type="PROSITE" id="PS01031"/>
    </source>
</evidence>
<dbReference type="SUPFAM" id="SSF49764">
    <property type="entry name" value="HSP20-like chaperones"/>
    <property type="match status" value="1"/>
</dbReference>
<sequence length="179" mass="20840">MAMKRLSSSRLAPWNWFKHEQDEPLTMVGHEQEFHPLSRLQQDMERLFERNLRRFGSDLSTGDWPAFNQLKPSIDISEREGCYLIGVEIPGVKKEDVTLTQEGDRLIIRGEKRHEHEEKSDTLHRIERSYGHFQRVLTLPADARAEDISAQFKDGVLKIEVPRQVNAEHASKQINISQQ</sequence>
<evidence type="ECO:0000313" key="5">
    <source>
        <dbReference type="Proteomes" id="UP001500795"/>
    </source>
</evidence>
<dbReference type="PROSITE" id="PS01031">
    <property type="entry name" value="SHSP"/>
    <property type="match status" value="1"/>
</dbReference>
<dbReference type="CDD" id="cd06464">
    <property type="entry name" value="ACD_sHsps-like"/>
    <property type="match status" value="1"/>
</dbReference>
<gene>
    <name evidence="4" type="ORF">GCM10022394_09410</name>
</gene>
<dbReference type="InterPro" id="IPR031107">
    <property type="entry name" value="Small_HSP"/>
</dbReference>
<organism evidence="4 5">
    <name type="scientific">Zobellella aerophila</name>
    <dbReference type="NCBI Taxonomy" id="870480"/>
    <lineage>
        <taxon>Bacteria</taxon>
        <taxon>Pseudomonadati</taxon>
        <taxon>Pseudomonadota</taxon>
        <taxon>Gammaproteobacteria</taxon>
        <taxon>Aeromonadales</taxon>
        <taxon>Aeromonadaceae</taxon>
        <taxon>Zobellella</taxon>
    </lineage>
</organism>
<accession>A0ABP6VCE6</accession>
<feature type="domain" description="SHSP" evidence="3">
    <location>
        <begin position="65"/>
        <end position="179"/>
    </location>
</feature>
<dbReference type="PANTHER" id="PTHR11527">
    <property type="entry name" value="HEAT-SHOCK PROTEIN 20 FAMILY MEMBER"/>
    <property type="match status" value="1"/>
</dbReference>
<dbReference type="EMBL" id="BAABCX010000001">
    <property type="protein sequence ID" value="GAA3532204.1"/>
    <property type="molecule type" value="Genomic_DNA"/>
</dbReference>
<evidence type="ECO:0000313" key="4">
    <source>
        <dbReference type="EMBL" id="GAA3532204.1"/>
    </source>
</evidence>
<dbReference type="Pfam" id="PF00011">
    <property type="entry name" value="HSP20"/>
    <property type="match status" value="1"/>
</dbReference>
<reference evidence="5" key="1">
    <citation type="journal article" date="2019" name="Int. J. Syst. Evol. Microbiol.">
        <title>The Global Catalogue of Microorganisms (GCM) 10K type strain sequencing project: providing services to taxonomists for standard genome sequencing and annotation.</title>
        <authorList>
            <consortium name="The Broad Institute Genomics Platform"/>
            <consortium name="The Broad Institute Genome Sequencing Center for Infectious Disease"/>
            <person name="Wu L."/>
            <person name="Ma J."/>
        </authorList>
    </citation>
    <scope>NUCLEOTIDE SEQUENCE [LARGE SCALE GENOMIC DNA]</scope>
    <source>
        <strain evidence="5">JCM 17110</strain>
    </source>
</reference>
<evidence type="ECO:0000256" key="2">
    <source>
        <dbReference type="RuleBase" id="RU003616"/>
    </source>
</evidence>
<dbReference type="RefSeq" id="WP_344955250.1">
    <property type="nucleotide sequence ID" value="NZ_BAABCX010000001.1"/>
</dbReference>